<gene>
    <name evidence="1" type="ORF">LSH36_201g00024</name>
</gene>
<dbReference type="Proteomes" id="UP001208570">
    <property type="component" value="Unassembled WGS sequence"/>
</dbReference>
<dbReference type="EMBL" id="JAODUP010000201">
    <property type="protein sequence ID" value="KAK2156972.1"/>
    <property type="molecule type" value="Genomic_DNA"/>
</dbReference>
<keyword evidence="2" id="KW-1185">Reference proteome</keyword>
<dbReference type="AlphaFoldDB" id="A0AAD9JPU5"/>
<evidence type="ECO:0000313" key="2">
    <source>
        <dbReference type="Proteomes" id="UP001208570"/>
    </source>
</evidence>
<accession>A0AAD9JPU5</accession>
<sequence>MLKPRGSRTFQDYSQQIFISYLLSQLESVDRVDTAWDTYLRDSLNQSTKESRVNSGTSQQRVLGNAPITPNWDSFLQIEQNKDEMFHSVSWLSAYDHVTSVEMFFLMHRMKMSPRRETTSWVTLIAFSRVLTRKRTLGYSYMLLIAQSVG</sequence>
<proteinExistence type="predicted"/>
<organism evidence="1 2">
    <name type="scientific">Paralvinella palmiformis</name>
    <dbReference type="NCBI Taxonomy" id="53620"/>
    <lineage>
        <taxon>Eukaryota</taxon>
        <taxon>Metazoa</taxon>
        <taxon>Spiralia</taxon>
        <taxon>Lophotrochozoa</taxon>
        <taxon>Annelida</taxon>
        <taxon>Polychaeta</taxon>
        <taxon>Sedentaria</taxon>
        <taxon>Canalipalpata</taxon>
        <taxon>Terebellida</taxon>
        <taxon>Terebelliformia</taxon>
        <taxon>Alvinellidae</taxon>
        <taxon>Paralvinella</taxon>
    </lineage>
</organism>
<protein>
    <submittedName>
        <fullName evidence="1">Uncharacterized protein</fullName>
    </submittedName>
</protein>
<evidence type="ECO:0000313" key="1">
    <source>
        <dbReference type="EMBL" id="KAK2156972.1"/>
    </source>
</evidence>
<reference evidence="1" key="1">
    <citation type="journal article" date="2023" name="Mol. Biol. Evol.">
        <title>Third-Generation Sequencing Reveals the Adaptive Role of the Epigenome in Three Deep-Sea Polychaetes.</title>
        <authorList>
            <person name="Perez M."/>
            <person name="Aroh O."/>
            <person name="Sun Y."/>
            <person name="Lan Y."/>
            <person name="Juniper S.K."/>
            <person name="Young C.R."/>
            <person name="Angers B."/>
            <person name="Qian P.Y."/>
        </authorList>
    </citation>
    <scope>NUCLEOTIDE SEQUENCE</scope>
    <source>
        <strain evidence="1">P08H-3</strain>
    </source>
</reference>
<name>A0AAD9JPU5_9ANNE</name>
<comment type="caution">
    <text evidence="1">The sequence shown here is derived from an EMBL/GenBank/DDBJ whole genome shotgun (WGS) entry which is preliminary data.</text>
</comment>